<dbReference type="EMBL" id="JANBVN010000237">
    <property type="protein sequence ID" value="KAJ9131378.1"/>
    <property type="molecule type" value="Genomic_DNA"/>
</dbReference>
<keyword evidence="2" id="KW-1185">Reference proteome</keyword>
<proteinExistence type="predicted"/>
<organism evidence="1 2">
    <name type="scientific">Coniochaeta hoffmannii</name>
    <dbReference type="NCBI Taxonomy" id="91930"/>
    <lineage>
        <taxon>Eukaryota</taxon>
        <taxon>Fungi</taxon>
        <taxon>Dikarya</taxon>
        <taxon>Ascomycota</taxon>
        <taxon>Pezizomycotina</taxon>
        <taxon>Sordariomycetes</taxon>
        <taxon>Sordariomycetidae</taxon>
        <taxon>Coniochaetales</taxon>
        <taxon>Coniochaetaceae</taxon>
        <taxon>Coniochaeta</taxon>
    </lineage>
</organism>
<comment type="caution">
    <text evidence="1">The sequence shown here is derived from an EMBL/GenBank/DDBJ whole genome shotgun (WGS) entry which is preliminary data.</text>
</comment>
<name>A0AA38R9I8_9PEZI</name>
<reference evidence="1" key="1">
    <citation type="submission" date="2022-07" db="EMBL/GenBank/DDBJ databases">
        <title>Fungi with potential for degradation of polypropylene.</title>
        <authorList>
            <person name="Gostincar C."/>
        </authorList>
    </citation>
    <scope>NUCLEOTIDE SEQUENCE</scope>
    <source>
        <strain evidence="1">EXF-13287</strain>
    </source>
</reference>
<sequence length="192" mass="21307">MDSQKDLVCLEIPGVFGAPLDPLYTTPAPEQGIYWHPRSQTHLSREINYGSTQNTMGGFEKVGLSCRDAPALAFAPFLCHSIPSHQTNDGGAICERELAGFIDCCPDIKDFFLVLEVRMVSSNGNATRFRQWEMERPEDPLESLHTFHGKPRTYHEIHTSAAVQNFPGSGVCSCPNAPSLSRTAWSRLRPCL</sequence>
<protein>
    <submittedName>
        <fullName evidence="1">Uncharacterized protein</fullName>
    </submittedName>
</protein>
<accession>A0AA38R9I8</accession>
<evidence type="ECO:0000313" key="2">
    <source>
        <dbReference type="Proteomes" id="UP001174691"/>
    </source>
</evidence>
<dbReference type="Proteomes" id="UP001174691">
    <property type="component" value="Unassembled WGS sequence"/>
</dbReference>
<evidence type="ECO:0000313" key="1">
    <source>
        <dbReference type="EMBL" id="KAJ9131378.1"/>
    </source>
</evidence>
<dbReference type="AlphaFoldDB" id="A0AA38R9I8"/>
<gene>
    <name evidence="1" type="ORF">NKR19_g9548</name>
</gene>